<keyword evidence="3" id="KW-1185">Reference proteome</keyword>
<gene>
    <name evidence="2" type="primary">g3639</name>
    <name evidence="2" type="ORF">EsDP_00003639</name>
</gene>
<feature type="transmembrane region" description="Helical" evidence="1">
    <location>
        <begin position="42"/>
        <end position="64"/>
    </location>
</feature>
<organism evidence="2 3">
    <name type="scientific">Epichloe bromicola</name>
    <dbReference type="NCBI Taxonomy" id="79588"/>
    <lineage>
        <taxon>Eukaryota</taxon>
        <taxon>Fungi</taxon>
        <taxon>Dikarya</taxon>
        <taxon>Ascomycota</taxon>
        <taxon>Pezizomycotina</taxon>
        <taxon>Sordariomycetes</taxon>
        <taxon>Hypocreomycetidae</taxon>
        <taxon>Hypocreales</taxon>
        <taxon>Clavicipitaceae</taxon>
        <taxon>Epichloe</taxon>
    </lineage>
</organism>
<name>A0ABQ0CPC7_9HYPO</name>
<comment type="caution">
    <text evidence="2">The sequence shown here is derived from an EMBL/GenBank/DDBJ whole genome shotgun (WGS) entry which is preliminary data.</text>
</comment>
<sequence length="287" mass="31020">MPAAVNSLNNVRLQETPLSSAIYNQLPHIDDMKEAAASHAKAHAVLLGIIAAHGVAGIFSLHLVHKHFDIPEGRIMTYETIKSKSHIDFVLCSPREPQKCPNVRGLYFKAIPGESLVAYEFTTELGADLSAHEDFVAEFASAVLQHGVQDIFALTALSICPQDKVLTEFEMGHVLSTVLVSDASWLPAQDTAASTSTDWMATPDYAQYADGSVPGIIQLKCSKTRSTKHYNVTCSTTKRGAHLGHAPDPFSGETPMDYGLTINGNVLEQGTEPHAIISHALHLVEIA</sequence>
<accession>A0ABQ0CPC7</accession>
<dbReference type="Proteomes" id="UP001562357">
    <property type="component" value="Unassembled WGS sequence"/>
</dbReference>
<keyword evidence="1" id="KW-0812">Transmembrane</keyword>
<evidence type="ECO:0000313" key="3">
    <source>
        <dbReference type="Proteomes" id="UP001562357"/>
    </source>
</evidence>
<reference evidence="3" key="1">
    <citation type="submission" date="2024-06" db="EMBL/GenBank/DDBJ databases">
        <title>Draft Genome Sequences of Epichloe bromicola Strains Isolated from Elymus ciliaris.</title>
        <authorList>
            <consortium name="Epichloe bromicola genome sequencing consortium"/>
            <person name="Miura A."/>
            <person name="Imano S."/>
            <person name="Ashida A."/>
            <person name="Sato I."/>
            <person name="Chiba S."/>
            <person name="Tanaka A."/>
            <person name="Camagna M."/>
            <person name="Takemoto D."/>
        </authorList>
    </citation>
    <scope>NUCLEOTIDE SEQUENCE [LARGE SCALE GENOMIC DNA]</scope>
    <source>
        <strain evidence="3">DP</strain>
    </source>
</reference>
<dbReference type="EMBL" id="BAAFGZ010000120">
    <property type="protein sequence ID" value="GAB0135296.1"/>
    <property type="molecule type" value="Genomic_DNA"/>
</dbReference>
<proteinExistence type="predicted"/>
<evidence type="ECO:0000256" key="1">
    <source>
        <dbReference type="SAM" id="Phobius"/>
    </source>
</evidence>
<evidence type="ECO:0000313" key="2">
    <source>
        <dbReference type="EMBL" id="GAB0135296.1"/>
    </source>
</evidence>
<protein>
    <submittedName>
        <fullName evidence="2">Uncharacterized protein</fullName>
    </submittedName>
</protein>
<keyword evidence="1" id="KW-0472">Membrane</keyword>
<keyword evidence="1" id="KW-1133">Transmembrane helix</keyword>